<feature type="signal peptide" evidence="2">
    <location>
        <begin position="1"/>
        <end position="25"/>
    </location>
</feature>
<dbReference type="Proteomes" id="UP001251528">
    <property type="component" value="Unassembled WGS sequence"/>
</dbReference>
<sequence>MRILRLTQLAFTGILCAEFFELAFAAPPGFLDKHNPSGIESNRLSALDKRLELSNLVPEELRSLGKEAIQTIYDIYEAAKKAKKIKEFLDSTLKIKPGQVQSLSKNVGKNALKKIRYETPGQPGNVVLAFLLGIGGCALEGKSSSEIFECGKSSVRELGDNTSIEVPEPCNNRLGQFELLNTGWPAKCHDPNTTQHPAGNSAKRWLLRGACSLFETEKFAAAARRRGEQSCDERFPSDGMLEADKAKKEAMEKILERAKTELISHYEKVQKWVTGGGGGQIGKGDIDKTAKLITQGTLGAEGSEDWKAAYKLAGRFMGSLKNAEDQITWAIASRVPAKNITIDKDVSKNALRLATLKKGMFKDTLIKDSDLCYSPAGLAEFQPSADWQPMLTALDLVDKQLWKKKFLCKACDVGAGSWALGCSSAAQKSKDASEEAPTKPKKEPGQGKPEAT</sequence>
<keyword evidence="2" id="KW-0732">Signal</keyword>
<comment type="caution">
    <text evidence="3">The sequence shown here is derived from an EMBL/GenBank/DDBJ whole genome shotgun (WGS) entry which is preliminary data.</text>
</comment>
<accession>A0AAJ0CIF8</accession>
<reference evidence="3" key="1">
    <citation type="submission" date="2023-06" db="EMBL/GenBank/DDBJ databases">
        <title>Conoideocrella luteorostrata (Hypocreales: Clavicipitaceae), a potential biocontrol fungus for elongate hemlock scale in United States Christmas tree production areas.</title>
        <authorList>
            <person name="Barrett H."/>
            <person name="Lovett B."/>
            <person name="Macias A.M."/>
            <person name="Stajich J.E."/>
            <person name="Kasson M.T."/>
        </authorList>
    </citation>
    <scope>NUCLEOTIDE SEQUENCE</scope>
    <source>
        <strain evidence="3">ARSEF 14590</strain>
    </source>
</reference>
<protein>
    <submittedName>
        <fullName evidence="3">Uncharacterized protein</fullName>
    </submittedName>
</protein>
<gene>
    <name evidence="3" type="ORF">QQS21_008674</name>
</gene>
<evidence type="ECO:0000256" key="1">
    <source>
        <dbReference type="SAM" id="MobiDB-lite"/>
    </source>
</evidence>
<dbReference type="AlphaFoldDB" id="A0AAJ0CIF8"/>
<evidence type="ECO:0000313" key="3">
    <source>
        <dbReference type="EMBL" id="KAK2593626.1"/>
    </source>
</evidence>
<proteinExistence type="predicted"/>
<organism evidence="3 4">
    <name type="scientific">Conoideocrella luteorostrata</name>
    <dbReference type="NCBI Taxonomy" id="1105319"/>
    <lineage>
        <taxon>Eukaryota</taxon>
        <taxon>Fungi</taxon>
        <taxon>Dikarya</taxon>
        <taxon>Ascomycota</taxon>
        <taxon>Pezizomycotina</taxon>
        <taxon>Sordariomycetes</taxon>
        <taxon>Hypocreomycetidae</taxon>
        <taxon>Hypocreales</taxon>
        <taxon>Clavicipitaceae</taxon>
        <taxon>Conoideocrella</taxon>
    </lineage>
</organism>
<feature type="chain" id="PRO_5042533596" evidence="2">
    <location>
        <begin position="26"/>
        <end position="452"/>
    </location>
</feature>
<name>A0AAJ0CIF8_9HYPO</name>
<feature type="region of interest" description="Disordered" evidence="1">
    <location>
        <begin position="429"/>
        <end position="452"/>
    </location>
</feature>
<evidence type="ECO:0000313" key="4">
    <source>
        <dbReference type="Proteomes" id="UP001251528"/>
    </source>
</evidence>
<evidence type="ECO:0000256" key="2">
    <source>
        <dbReference type="SAM" id="SignalP"/>
    </source>
</evidence>
<keyword evidence="4" id="KW-1185">Reference proteome</keyword>
<dbReference type="EMBL" id="JASWJB010000203">
    <property type="protein sequence ID" value="KAK2593626.1"/>
    <property type="molecule type" value="Genomic_DNA"/>
</dbReference>